<gene>
    <name evidence="2" type="ORF">BU24DRAFT_343000</name>
</gene>
<dbReference type="InterPro" id="IPR024624">
    <property type="entry name" value="Pyridox_Oxase_Alr4036_FMN-bd"/>
</dbReference>
<dbReference type="GeneID" id="54280741"/>
<organism evidence="2 3">
    <name type="scientific">Aaosphaeria arxii CBS 175.79</name>
    <dbReference type="NCBI Taxonomy" id="1450172"/>
    <lineage>
        <taxon>Eukaryota</taxon>
        <taxon>Fungi</taxon>
        <taxon>Dikarya</taxon>
        <taxon>Ascomycota</taxon>
        <taxon>Pezizomycotina</taxon>
        <taxon>Dothideomycetes</taxon>
        <taxon>Pleosporomycetidae</taxon>
        <taxon>Pleosporales</taxon>
        <taxon>Pleosporales incertae sedis</taxon>
        <taxon>Aaosphaeria</taxon>
    </lineage>
</organism>
<feature type="domain" description="Pyridoxamine 5'-phosphate oxidase Alr4036 family FMN-binding" evidence="1">
    <location>
        <begin position="14"/>
        <end position="143"/>
    </location>
</feature>
<evidence type="ECO:0000313" key="2">
    <source>
        <dbReference type="EMBL" id="KAF2019911.1"/>
    </source>
</evidence>
<dbReference type="Proteomes" id="UP000799778">
    <property type="component" value="Unassembled WGS sequence"/>
</dbReference>
<evidence type="ECO:0000313" key="3">
    <source>
        <dbReference type="Proteomes" id="UP000799778"/>
    </source>
</evidence>
<accession>A0A6A5Y4Y8</accession>
<protein>
    <recommendedName>
        <fullName evidence="1">Pyridoxamine 5'-phosphate oxidase Alr4036 family FMN-binding domain-containing protein</fullName>
    </recommendedName>
</protein>
<dbReference type="RefSeq" id="XP_033388250.1">
    <property type="nucleotide sequence ID" value="XM_033523344.1"/>
</dbReference>
<dbReference type="AlphaFoldDB" id="A0A6A5Y4Y8"/>
<dbReference type="InterPro" id="IPR012349">
    <property type="entry name" value="Split_barrel_FMN-bd"/>
</dbReference>
<name>A0A6A5Y4Y8_9PLEO</name>
<reference evidence="2" key="1">
    <citation type="journal article" date="2020" name="Stud. Mycol.">
        <title>101 Dothideomycetes genomes: a test case for predicting lifestyles and emergence of pathogens.</title>
        <authorList>
            <person name="Haridas S."/>
            <person name="Albert R."/>
            <person name="Binder M."/>
            <person name="Bloem J."/>
            <person name="Labutti K."/>
            <person name="Salamov A."/>
            <person name="Andreopoulos B."/>
            <person name="Baker S."/>
            <person name="Barry K."/>
            <person name="Bills G."/>
            <person name="Bluhm B."/>
            <person name="Cannon C."/>
            <person name="Castanera R."/>
            <person name="Culley D."/>
            <person name="Daum C."/>
            <person name="Ezra D."/>
            <person name="Gonzalez J."/>
            <person name="Henrissat B."/>
            <person name="Kuo A."/>
            <person name="Liang C."/>
            <person name="Lipzen A."/>
            <person name="Lutzoni F."/>
            <person name="Magnuson J."/>
            <person name="Mondo S."/>
            <person name="Nolan M."/>
            <person name="Ohm R."/>
            <person name="Pangilinan J."/>
            <person name="Park H.-J."/>
            <person name="Ramirez L."/>
            <person name="Alfaro M."/>
            <person name="Sun H."/>
            <person name="Tritt A."/>
            <person name="Yoshinaga Y."/>
            <person name="Zwiers L.-H."/>
            <person name="Turgeon B."/>
            <person name="Goodwin S."/>
            <person name="Spatafora J."/>
            <person name="Crous P."/>
            <person name="Grigoriev I."/>
        </authorList>
    </citation>
    <scope>NUCLEOTIDE SEQUENCE</scope>
    <source>
        <strain evidence="2">CBS 175.79</strain>
    </source>
</reference>
<sequence length="281" mass="30962">MSTTAPPASALPQAPWKSLFNQHLSSMKPPQFVLSTLSTAPAGSSTPYVPRARYCIFRGFFTELPDNEHNPAERNPRAYESDLPTFTTDARMEKVAQIFGTGPGHAESEEQMRGSGGGGPVEAVWWCEEKGTQWRVRGRAFVVAEDVEGEGEESSGVRTVKSEVGKRMRVVDEEGVEGWSWGRELTANFGNQSPGIKGSFKGPPPGHPVTSSYDTQNLSLGAKVTDLHDTTARKNFRLVVIVPDVVEQTDISDPATARRFRYTFDESTRANAGWRTEELWP</sequence>
<dbReference type="PANTHER" id="PTHR28243:SF1">
    <property type="entry name" value="PYRIDOXAMINE 5'-PHOSPHATE OXIDASE ALR4036 FAMILY FMN-BINDING DOMAIN-CONTAINING PROTEIN"/>
    <property type="match status" value="1"/>
</dbReference>
<proteinExistence type="predicted"/>
<dbReference type="SUPFAM" id="SSF50475">
    <property type="entry name" value="FMN-binding split barrel"/>
    <property type="match status" value="1"/>
</dbReference>
<evidence type="ECO:0000259" key="1">
    <source>
        <dbReference type="Pfam" id="PF12766"/>
    </source>
</evidence>
<dbReference type="Pfam" id="PF12766">
    <property type="entry name" value="Pyridox_oxase_2"/>
    <property type="match status" value="1"/>
</dbReference>
<dbReference type="OrthoDB" id="5394411at2759"/>
<dbReference type="Gene3D" id="2.30.110.10">
    <property type="entry name" value="Electron Transport, Fmn-binding Protein, Chain A"/>
    <property type="match status" value="1"/>
</dbReference>
<keyword evidence="3" id="KW-1185">Reference proteome</keyword>
<dbReference type="PANTHER" id="PTHR28243">
    <property type="entry name" value="AGL049CP"/>
    <property type="match status" value="1"/>
</dbReference>
<dbReference type="GO" id="GO:0010181">
    <property type="term" value="F:FMN binding"/>
    <property type="evidence" value="ECO:0007669"/>
    <property type="project" value="InterPro"/>
</dbReference>
<dbReference type="EMBL" id="ML978067">
    <property type="protein sequence ID" value="KAF2019911.1"/>
    <property type="molecule type" value="Genomic_DNA"/>
</dbReference>